<sequence>MLFGLAYSGVEKLCGLLSLRHFTRSVYMQYANYINKKTIEHTKYLLEQSRKAVFKYYTQVLDRHPDEDGLLDVDVSFDGTWHTRGHSSLFGAGAVIDANTGLILDYETAGKVCQLCNYNKARHDRKEMTDTEYARWKECHAPTCQVNYTGTSGGMEAAEAVACWNRSLSHEMRYISFIGDGDSSAYSAVISSNNGEGPYGKEHIVEKMECINHVAKRLGNGLRNLRKETQTVKTKSGKSVKRSLLGGQKKLTDKVITRLQFYFRRSITRKVNTSEEEMRNDILSSFEHCSSSDANPKHHLCPKSSESWCFYQKALALGKEPQSHSEMKVSFNLLPDQLQLVRKVYERLTNDDMMKRCLKGHTQNPKESFHSRVWLYSPKHRNTSKNKLDFAVACAMAVGWWLAACLVLGSSYRSSLISHLVVAGKSPVINTVEDLVGRHGWGWGTPRMTGALKTVLSTSPDLAMQKFYKEMQVKSIEDGMGLVLKGGFAFIYSTYYGKMLVATHYTDQTGDTPVHISTSQYDLFFGNSFGMR</sequence>
<dbReference type="AlphaFoldDB" id="A0AAE1QMB2"/>
<gene>
    <name evidence="2" type="ORF">Pmani_001789</name>
</gene>
<dbReference type="Gene3D" id="3.40.190.10">
    <property type="entry name" value="Periplasmic binding protein-like II"/>
    <property type="match status" value="1"/>
</dbReference>
<protein>
    <recommendedName>
        <fullName evidence="1">Mutator-like transposase domain-containing protein</fullName>
    </recommendedName>
</protein>
<proteinExistence type="predicted"/>
<name>A0AAE1QMB2_9EUCA</name>
<dbReference type="EMBL" id="JAWZYT010000127">
    <property type="protein sequence ID" value="KAK4327747.1"/>
    <property type="molecule type" value="Genomic_DNA"/>
</dbReference>
<evidence type="ECO:0000313" key="2">
    <source>
        <dbReference type="EMBL" id="KAK4327747.1"/>
    </source>
</evidence>
<keyword evidence="3" id="KW-1185">Reference proteome</keyword>
<comment type="caution">
    <text evidence="2">The sequence shown here is derived from an EMBL/GenBank/DDBJ whole genome shotgun (WGS) entry which is preliminary data.</text>
</comment>
<dbReference type="PANTHER" id="PTHR33309">
    <property type="entry name" value="KERATIN, ULTRA HIGH-SULFUR MATRIX PROTEIN-LIKE"/>
    <property type="match status" value="1"/>
</dbReference>
<dbReference type="Pfam" id="PF20700">
    <property type="entry name" value="Mutator"/>
    <property type="match status" value="1"/>
</dbReference>
<evidence type="ECO:0000313" key="3">
    <source>
        <dbReference type="Proteomes" id="UP001292094"/>
    </source>
</evidence>
<feature type="domain" description="Mutator-like transposase" evidence="1">
    <location>
        <begin position="4"/>
        <end position="309"/>
    </location>
</feature>
<accession>A0AAE1QMB2</accession>
<evidence type="ECO:0000259" key="1">
    <source>
        <dbReference type="Pfam" id="PF20700"/>
    </source>
</evidence>
<dbReference type="InterPro" id="IPR049012">
    <property type="entry name" value="Mutator_transp_dom"/>
</dbReference>
<dbReference type="PANTHER" id="PTHR33309:SF3">
    <property type="entry name" value="CCHC-TYPE DOMAIN-CONTAINING PROTEIN"/>
    <property type="match status" value="1"/>
</dbReference>
<reference evidence="2" key="1">
    <citation type="submission" date="2023-11" db="EMBL/GenBank/DDBJ databases">
        <title>Genome assemblies of two species of porcelain crab, Petrolisthes cinctipes and Petrolisthes manimaculis (Anomura: Porcellanidae).</title>
        <authorList>
            <person name="Angst P."/>
        </authorList>
    </citation>
    <scope>NUCLEOTIDE SEQUENCE</scope>
    <source>
        <strain evidence="2">PB745_02</strain>
        <tissue evidence="2">Gill</tissue>
    </source>
</reference>
<dbReference type="SUPFAM" id="SSF53850">
    <property type="entry name" value="Periplasmic binding protein-like II"/>
    <property type="match status" value="1"/>
</dbReference>
<organism evidence="2 3">
    <name type="scientific">Petrolisthes manimaculis</name>
    <dbReference type="NCBI Taxonomy" id="1843537"/>
    <lineage>
        <taxon>Eukaryota</taxon>
        <taxon>Metazoa</taxon>
        <taxon>Ecdysozoa</taxon>
        <taxon>Arthropoda</taxon>
        <taxon>Crustacea</taxon>
        <taxon>Multicrustacea</taxon>
        <taxon>Malacostraca</taxon>
        <taxon>Eumalacostraca</taxon>
        <taxon>Eucarida</taxon>
        <taxon>Decapoda</taxon>
        <taxon>Pleocyemata</taxon>
        <taxon>Anomura</taxon>
        <taxon>Galatheoidea</taxon>
        <taxon>Porcellanidae</taxon>
        <taxon>Petrolisthes</taxon>
    </lineage>
</organism>
<dbReference type="Proteomes" id="UP001292094">
    <property type="component" value="Unassembled WGS sequence"/>
</dbReference>